<dbReference type="AlphaFoldDB" id="A0A498JJQ8"/>
<proteinExistence type="predicted"/>
<gene>
    <name evidence="8" type="ORF">DVH24_014127</name>
</gene>
<dbReference type="PANTHER" id="PTHR32009">
    <property type="entry name" value="TMV RESISTANCE PROTEIN N-LIKE"/>
    <property type="match status" value="1"/>
</dbReference>
<dbReference type="EC" id="3.2.2.6" evidence="1"/>
<organism evidence="8 9">
    <name type="scientific">Malus domestica</name>
    <name type="common">Apple</name>
    <name type="synonym">Pyrus malus</name>
    <dbReference type="NCBI Taxonomy" id="3750"/>
    <lineage>
        <taxon>Eukaryota</taxon>
        <taxon>Viridiplantae</taxon>
        <taxon>Streptophyta</taxon>
        <taxon>Embryophyta</taxon>
        <taxon>Tracheophyta</taxon>
        <taxon>Spermatophyta</taxon>
        <taxon>Magnoliopsida</taxon>
        <taxon>eudicotyledons</taxon>
        <taxon>Gunneridae</taxon>
        <taxon>Pentapetalae</taxon>
        <taxon>rosids</taxon>
        <taxon>fabids</taxon>
        <taxon>Rosales</taxon>
        <taxon>Rosaceae</taxon>
        <taxon>Amygdaloideae</taxon>
        <taxon>Maleae</taxon>
        <taxon>Malus</taxon>
    </lineage>
</organism>
<reference evidence="8 9" key="1">
    <citation type="submission" date="2018-10" db="EMBL/GenBank/DDBJ databases">
        <title>A high-quality apple genome assembly.</title>
        <authorList>
            <person name="Hu J."/>
        </authorList>
    </citation>
    <scope>NUCLEOTIDE SEQUENCE [LARGE SCALE GENOMIC DNA]</scope>
    <source>
        <strain evidence="9">cv. HFTH1</strain>
        <tissue evidence="8">Young leaf</tissue>
    </source>
</reference>
<name>A0A498JJQ8_MALDO</name>
<evidence type="ECO:0000313" key="8">
    <source>
        <dbReference type="EMBL" id="RXH93551.1"/>
    </source>
</evidence>
<dbReference type="InterPro" id="IPR035897">
    <property type="entry name" value="Toll_tir_struct_dom_sf"/>
</dbReference>
<keyword evidence="2" id="KW-0433">Leucine-rich repeat</keyword>
<evidence type="ECO:0000259" key="7">
    <source>
        <dbReference type="PROSITE" id="PS50104"/>
    </source>
</evidence>
<dbReference type="PANTHER" id="PTHR32009:SF39">
    <property type="entry name" value="TIR DOMAIN-CONTAINING PROTEIN"/>
    <property type="match status" value="1"/>
</dbReference>
<dbReference type="SMART" id="SM00255">
    <property type="entry name" value="TIR"/>
    <property type="match status" value="1"/>
</dbReference>
<protein>
    <recommendedName>
        <fullName evidence="1">ADP-ribosyl cyclase/cyclic ADP-ribose hydrolase</fullName>
        <ecNumber evidence="1">3.2.2.6</ecNumber>
    </recommendedName>
</protein>
<keyword evidence="5" id="KW-0520">NAD</keyword>
<comment type="caution">
    <text evidence="8">The sequence shown here is derived from an EMBL/GenBank/DDBJ whole genome shotgun (WGS) entry which is preliminary data.</text>
</comment>
<accession>A0A498JJQ8</accession>
<dbReference type="InterPro" id="IPR000157">
    <property type="entry name" value="TIR_dom"/>
</dbReference>
<dbReference type="FunFam" id="3.40.50.10140:FF:000007">
    <property type="entry name" value="Disease resistance protein (TIR-NBS-LRR class)"/>
    <property type="match status" value="1"/>
</dbReference>
<evidence type="ECO:0000256" key="5">
    <source>
        <dbReference type="ARBA" id="ARBA00023027"/>
    </source>
</evidence>
<dbReference type="Gene3D" id="3.40.50.10140">
    <property type="entry name" value="Toll/interleukin-1 receptor homology (TIR) domain"/>
    <property type="match status" value="1"/>
</dbReference>
<evidence type="ECO:0000256" key="2">
    <source>
        <dbReference type="ARBA" id="ARBA00022614"/>
    </source>
</evidence>
<dbReference type="InterPro" id="IPR045344">
    <property type="entry name" value="C-JID"/>
</dbReference>
<evidence type="ECO:0000256" key="6">
    <source>
        <dbReference type="ARBA" id="ARBA00047304"/>
    </source>
</evidence>
<dbReference type="GO" id="GO:0007165">
    <property type="term" value="P:signal transduction"/>
    <property type="evidence" value="ECO:0007669"/>
    <property type="project" value="InterPro"/>
</dbReference>
<evidence type="ECO:0000256" key="1">
    <source>
        <dbReference type="ARBA" id="ARBA00011982"/>
    </source>
</evidence>
<feature type="domain" description="TIR" evidence="7">
    <location>
        <begin position="17"/>
        <end position="181"/>
    </location>
</feature>
<evidence type="ECO:0000313" key="9">
    <source>
        <dbReference type="Proteomes" id="UP000290289"/>
    </source>
</evidence>
<dbReference type="PROSITE" id="PS50104">
    <property type="entry name" value="TIR"/>
    <property type="match status" value="1"/>
</dbReference>
<keyword evidence="3" id="KW-0677">Repeat</keyword>
<evidence type="ECO:0000256" key="4">
    <source>
        <dbReference type="ARBA" id="ARBA00022801"/>
    </source>
</evidence>
<dbReference type="EMBL" id="RDQH01000333">
    <property type="protein sequence ID" value="RXH93551.1"/>
    <property type="molecule type" value="Genomic_DNA"/>
</dbReference>
<sequence length="525" mass="60260">MIPQAGVSSSSSPTPLWTYDVFLSFRGTDTRTSFTDHLYAALTRKGIITFRDDEKLKKGSSIWELYNAVEESRCVIAILSSNYADSTWCMEELAKAVECRRVMGQILVPVFYHVHRSELRNQTGNFGKAFCKLEERAVKGNLEKVQRWRAALVEVADLSGFHLQDGSSNNPEYYTSAPRRISRTYTSGGFGMTTFSILSEDQEWKPCVDSWLPTQVFQRDLLDCRSYSMSSVCAQIEIPEWFSNIVTGDSIAIPIPPNLKDNKKWMGVAAVFLVKGRPSVSNSESDTEASDYLYRFTLGTHEFRLEPYLLDWKESCTFVRSSSDDFLCFFYESHMRFPKTLNESSSMWALLEAINPCMEVQKCGIRLVYKQDTAGFIQTFMLCFGGGQHEMNLQEVEKATFESGWFNLDNKYIFRWDFLSLKKGHHLPCGLLRADFYMDLYVLMKKIPYCRQIWGFTYHGAQFFERFILSNSSSMSCTLFQTDKPGAEVQYVHCSVIVTVCAFIAPRTSKHRFLRILTLPIHCFS</sequence>
<dbReference type="Pfam" id="PF20160">
    <property type="entry name" value="C-JID"/>
    <property type="match status" value="1"/>
</dbReference>
<keyword evidence="9" id="KW-1185">Reference proteome</keyword>
<keyword evidence="4" id="KW-0378">Hydrolase</keyword>
<dbReference type="Pfam" id="PF01582">
    <property type="entry name" value="TIR"/>
    <property type="match status" value="1"/>
</dbReference>
<dbReference type="Proteomes" id="UP000290289">
    <property type="component" value="Chromosome 7"/>
</dbReference>
<dbReference type="GO" id="GO:0006950">
    <property type="term" value="P:response to stress"/>
    <property type="evidence" value="ECO:0007669"/>
    <property type="project" value="UniProtKB-ARBA"/>
</dbReference>
<comment type="catalytic activity">
    <reaction evidence="6">
        <text>NAD(+) + H2O = ADP-D-ribose + nicotinamide + H(+)</text>
        <dbReference type="Rhea" id="RHEA:16301"/>
        <dbReference type="ChEBI" id="CHEBI:15377"/>
        <dbReference type="ChEBI" id="CHEBI:15378"/>
        <dbReference type="ChEBI" id="CHEBI:17154"/>
        <dbReference type="ChEBI" id="CHEBI:57540"/>
        <dbReference type="ChEBI" id="CHEBI:57967"/>
        <dbReference type="EC" id="3.2.2.6"/>
    </reaction>
    <physiologicalReaction direction="left-to-right" evidence="6">
        <dbReference type="Rhea" id="RHEA:16302"/>
    </physiologicalReaction>
</comment>
<dbReference type="GO" id="GO:0061809">
    <property type="term" value="F:NAD+ nucleosidase activity, cyclic ADP-ribose generating"/>
    <property type="evidence" value="ECO:0007669"/>
    <property type="project" value="UniProtKB-EC"/>
</dbReference>
<evidence type="ECO:0000256" key="3">
    <source>
        <dbReference type="ARBA" id="ARBA00022737"/>
    </source>
</evidence>
<dbReference type="SUPFAM" id="SSF52200">
    <property type="entry name" value="Toll/Interleukin receptor TIR domain"/>
    <property type="match status" value="1"/>
</dbReference>